<gene>
    <name evidence="2" type="primary">LOC112905573</name>
</gene>
<dbReference type="GeneID" id="112905573"/>
<accession>A0A7F5RDM3</accession>
<dbReference type="KEGG" id="apln:112905573"/>
<dbReference type="OrthoDB" id="7698230at2759"/>
<dbReference type="RefSeq" id="XP_025834030.1">
    <property type="nucleotide sequence ID" value="XM_025978245.1"/>
</dbReference>
<proteinExistence type="predicted"/>
<reference evidence="2" key="1">
    <citation type="submission" date="2025-08" db="UniProtKB">
        <authorList>
            <consortium name="RefSeq"/>
        </authorList>
    </citation>
    <scope>IDENTIFICATION</scope>
    <source>
        <tissue evidence="2">Entire body</tissue>
    </source>
</reference>
<dbReference type="PANTHER" id="PTHR33198:SF20">
    <property type="entry name" value="RETROTRANSPOSON GAG DOMAIN-CONTAINING PROTEIN"/>
    <property type="match status" value="1"/>
</dbReference>
<organism evidence="1 2">
    <name type="scientific">Agrilus planipennis</name>
    <name type="common">Emerald ash borer</name>
    <name type="synonym">Agrilus marcopoli</name>
    <dbReference type="NCBI Taxonomy" id="224129"/>
    <lineage>
        <taxon>Eukaryota</taxon>
        <taxon>Metazoa</taxon>
        <taxon>Ecdysozoa</taxon>
        <taxon>Arthropoda</taxon>
        <taxon>Hexapoda</taxon>
        <taxon>Insecta</taxon>
        <taxon>Pterygota</taxon>
        <taxon>Neoptera</taxon>
        <taxon>Endopterygota</taxon>
        <taxon>Coleoptera</taxon>
        <taxon>Polyphaga</taxon>
        <taxon>Elateriformia</taxon>
        <taxon>Buprestoidea</taxon>
        <taxon>Buprestidae</taxon>
        <taxon>Agrilinae</taxon>
        <taxon>Agrilus</taxon>
    </lineage>
</organism>
<dbReference type="AlphaFoldDB" id="A0A7F5RDM3"/>
<protein>
    <submittedName>
        <fullName evidence="2">Uncharacterized protein LOC112905573</fullName>
    </submittedName>
</protein>
<name>A0A7F5RDM3_AGRPL</name>
<dbReference type="PANTHER" id="PTHR33198">
    <property type="entry name" value="ANK_REP_REGION DOMAIN-CONTAINING PROTEIN-RELATED"/>
    <property type="match status" value="1"/>
</dbReference>
<evidence type="ECO:0000313" key="2">
    <source>
        <dbReference type="RefSeq" id="XP_025834030.1"/>
    </source>
</evidence>
<dbReference type="InParanoid" id="A0A7F5RDM3"/>
<sequence length="172" mass="19400">MPETTAAPIRVSPPCAFNFNAPEEWPVWSKRFGRYLSISGLESKSDKEKIDLFCYCAGEKAEEILKQVIPSASLETATFATVSKAFDEYFHPKKNIVFERAKFNARVQAFGEPVDEFITALHTLRDKCEYGTLRDELIRDRIVIGLQLALRSLQSAIISSTEKCVAVINFQS</sequence>
<evidence type="ECO:0000313" key="1">
    <source>
        <dbReference type="Proteomes" id="UP000192223"/>
    </source>
</evidence>
<dbReference type="Proteomes" id="UP000192223">
    <property type="component" value="Unplaced"/>
</dbReference>
<keyword evidence="1" id="KW-1185">Reference proteome</keyword>